<evidence type="ECO:0000313" key="3">
    <source>
        <dbReference type="Proteomes" id="UP000325577"/>
    </source>
</evidence>
<keyword evidence="3" id="KW-1185">Reference proteome</keyword>
<sequence length="85" mass="8779">MEAAAVFATVRGVSLPVPSSQPSRKEWRAVSEHSGNPIRNNMLNDSMDLGTPIAPPIMDIGGEGSKKGDKAGAMDVTANGAASQE</sequence>
<dbReference type="AlphaFoldDB" id="A0A5J4ZIS9"/>
<feature type="region of interest" description="Disordered" evidence="1">
    <location>
        <begin position="17"/>
        <end position="85"/>
    </location>
</feature>
<reference evidence="2 3" key="1">
    <citation type="submission" date="2019-09" db="EMBL/GenBank/DDBJ databases">
        <title>A chromosome-level genome assembly of the Chinese tupelo Nyssa sinensis.</title>
        <authorList>
            <person name="Yang X."/>
            <person name="Kang M."/>
            <person name="Yang Y."/>
            <person name="Xiong H."/>
            <person name="Wang M."/>
            <person name="Zhang Z."/>
            <person name="Wang Z."/>
            <person name="Wu H."/>
            <person name="Ma T."/>
            <person name="Liu J."/>
            <person name="Xi Z."/>
        </authorList>
    </citation>
    <scope>NUCLEOTIDE SEQUENCE [LARGE SCALE GENOMIC DNA]</scope>
    <source>
        <strain evidence="2">J267</strain>
        <tissue evidence="2">Leaf</tissue>
    </source>
</reference>
<dbReference type="EMBL" id="CM018051">
    <property type="protein sequence ID" value="KAA8517428.1"/>
    <property type="molecule type" value="Genomic_DNA"/>
</dbReference>
<name>A0A5J4ZIS9_9ASTE</name>
<dbReference type="Proteomes" id="UP000325577">
    <property type="component" value="Linkage Group LG8"/>
</dbReference>
<feature type="compositionally biased region" description="Polar residues" evidence="1">
    <location>
        <begin position="33"/>
        <end position="44"/>
    </location>
</feature>
<accession>A0A5J4ZIS9</accession>
<protein>
    <submittedName>
        <fullName evidence="2">Uncharacterized protein</fullName>
    </submittedName>
</protein>
<evidence type="ECO:0000313" key="2">
    <source>
        <dbReference type="EMBL" id="KAA8517428.1"/>
    </source>
</evidence>
<gene>
    <name evidence="2" type="ORF">F0562_017721</name>
</gene>
<organism evidence="2 3">
    <name type="scientific">Nyssa sinensis</name>
    <dbReference type="NCBI Taxonomy" id="561372"/>
    <lineage>
        <taxon>Eukaryota</taxon>
        <taxon>Viridiplantae</taxon>
        <taxon>Streptophyta</taxon>
        <taxon>Embryophyta</taxon>
        <taxon>Tracheophyta</taxon>
        <taxon>Spermatophyta</taxon>
        <taxon>Magnoliopsida</taxon>
        <taxon>eudicotyledons</taxon>
        <taxon>Gunneridae</taxon>
        <taxon>Pentapetalae</taxon>
        <taxon>asterids</taxon>
        <taxon>Cornales</taxon>
        <taxon>Nyssaceae</taxon>
        <taxon>Nyssa</taxon>
    </lineage>
</organism>
<proteinExistence type="predicted"/>
<dbReference type="OrthoDB" id="1827811at2759"/>
<evidence type="ECO:0000256" key="1">
    <source>
        <dbReference type="SAM" id="MobiDB-lite"/>
    </source>
</evidence>